<gene>
    <name evidence="6" type="ORF">NDI38_03105</name>
</gene>
<dbReference type="SMART" id="SM00710">
    <property type="entry name" value="PbH1"/>
    <property type="match status" value="6"/>
</dbReference>
<protein>
    <submittedName>
        <fullName evidence="6">DUF1565 domain-containing protein</fullName>
    </submittedName>
</protein>
<dbReference type="EMBL" id="JAMPLM010000002">
    <property type="protein sequence ID" value="MEP1057409.1"/>
    <property type="molecule type" value="Genomic_DNA"/>
</dbReference>
<keyword evidence="2" id="KW-0677">Repeat</keyword>
<reference evidence="6 7" key="1">
    <citation type="submission" date="2022-04" db="EMBL/GenBank/DDBJ databases">
        <title>Positive selection, recombination, and allopatry shape intraspecific diversity of widespread and dominant cyanobacteria.</title>
        <authorList>
            <person name="Wei J."/>
            <person name="Shu W."/>
            <person name="Hu C."/>
        </authorList>
    </citation>
    <scope>NUCLEOTIDE SEQUENCE [LARGE SCALE GENOMIC DNA]</scope>
    <source>
        <strain evidence="6 7">AS-A4</strain>
    </source>
</reference>
<proteinExistence type="predicted"/>
<evidence type="ECO:0000256" key="1">
    <source>
        <dbReference type="ARBA" id="ARBA00004906"/>
    </source>
</evidence>
<comment type="pathway">
    <text evidence="1">Protein modification; protein ubiquitination.</text>
</comment>
<dbReference type="InterPro" id="IPR006626">
    <property type="entry name" value="PbH1"/>
</dbReference>
<dbReference type="PANTHER" id="PTHR22990">
    <property type="entry name" value="F-BOX ONLY PROTEIN"/>
    <property type="match status" value="1"/>
</dbReference>
<comment type="caution">
    <text evidence="6">The sequence shown here is derived from an EMBL/GenBank/DDBJ whole genome shotgun (WGS) entry which is preliminary data.</text>
</comment>
<name>A0ABV0KDW3_9CYAN</name>
<dbReference type="RefSeq" id="WP_348250416.1">
    <property type="nucleotide sequence ID" value="NZ_JAMPLM010000002.1"/>
</dbReference>
<dbReference type="InterPro" id="IPR011050">
    <property type="entry name" value="Pectin_lyase_fold/virulence"/>
</dbReference>
<dbReference type="InterPro" id="IPR022441">
    <property type="entry name" value="Para_beta_helix_rpt-2"/>
</dbReference>
<dbReference type="SUPFAM" id="SSF51126">
    <property type="entry name" value="Pectin lyase-like"/>
    <property type="match status" value="1"/>
</dbReference>
<feature type="region of interest" description="Disordered" evidence="4">
    <location>
        <begin position="320"/>
        <end position="339"/>
    </location>
</feature>
<feature type="domain" description="DUF1565" evidence="5">
    <location>
        <begin position="92"/>
        <end position="362"/>
    </location>
</feature>
<dbReference type="Gene3D" id="2.160.20.10">
    <property type="entry name" value="Single-stranded right-handed beta-helix, Pectin lyase-like"/>
    <property type="match status" value="1"/>
</dbReference>
<evidence type="ECO:0000256" key="2">
    <source>
        <dbReference type="ARBA" id="ARBA00022737"/>
    </source>
</evidence>
<feature type="region of interest" description="Disordered" evidence="4">
    <location>
        <begin position="507"/>
        <end position="526"/>
    </location>
</feature>
<sequence>MSRTRHLFVLVSTGRSLLCLLLPKFAATNMVYSLPQHRLWQRCSCFCLSTLVGYALLASLDRGHAQVAAQVPVASAPIMGATAVTLLVNPMSGDDAVADGSDRAPFKTITRALQVAPSGTVILLTSGTYSQETGETFPLRLKPDVAIQGNTETRGQDIVIQGNGFFLSPTFARQKVTIVGADRAILAGVTVTNPDPQGYGVWIESTSPAVIDSTFTESGHDGISVTGNGSPLIRNNFFYQNGANGITIYGTSRAEVRENIFEQTGFAINVNQKAAPLLVGNRITQNKDGIVVQAKAQPILRNNSVEGNTRDGLVAIAQSRPDLGTATEPGGNSFRSNGQLDVNAKQSDQQIPAFGNDLDKTSGTLDLAGTSAVASTPAGSPMPWSSSSASGSPTLVSATALRSSGSADNATAGNKATARNQKPVFAPRRSIAATDTNTISFGQSLGSDRPARAEQPASSSLQSPAPTLEKGATGGISASSFPVPQTSVVAKRPALPLIAPANAAAQPTFPKPLASSRGGTQASTPRSIPVVRLATAPQIVPQVPLAEPVPSSRALPTVVVRPSRQQLSSPSIVSVASPTSVITSPTKLAPPPVAQPSAIPRTGSIEIPVPAPERRSTPSPVRAVAPERAIASASTPLTSPGLLPVPSPNAPIGNVGNASIVYRTQQTASSEGFASRAASGLRYRVVVAPADDSQQALLRTTFPNAFRTFVKGRALMQVGAFGDRTKADQLMQTLSSQGVQAMVETLE</sequence>
<dbReference type="Pfam" id="PF07602">
    <property type="entry name" value="DUF1565"/>
    <property type="match status" value="1"/>
</dbReference>
<feature type="compositionally biased region" description="Polar residues" evidence="4">
    <location>
        <begin position="394"/>
        <end position="420"/>
    </location>
</feature>
<evidence type="ECO:0000256" key="3">
    <source>
        <dbReference type="ARBA" id="ARBA00022786"/>
    </source>
</evidence>
<dbReference type="InterPro" id="IPR012334">
    <property type="entry name" value="Pectin_lyas_fold"/>
</dbReference>
<accession>A0ABV0KDW3</accession>
<organism evidence="6 7">
    <name type="scientific">Stenomitos frigidus AS-A4</name>
    <dbReference type="NCBI Taxonomy" id="2933935"/>
    <lineage>
        <taxon>Bacteria</taxon>
        <taxon>Bacillati</taxon>
        <taxon>Cyanobacteriota</taxon>
        <taxon>Cyanophyceae</taxon>
        <taxon>Leptolyngbyales</taxon>
        <taxon>Leptolyngbyaceae</taxon>
        <taxon>Stenomitos</taxon>
    </lineage>
</organism>
<evidence type="ECO:0000256" key="4">
    <source>
        <dbReference type="SAM" id="MobiDB-lite"/>
    </source>
</evidence>
<feature type="compositionally biased region" description="Polar residues" evidence="4">
    <location>
        <begin position="433"/>
        <end position="446"/>
    </location>
</feature>
<evidence type="ECO:0000313" key="6">
    <source>
        <dbReference type="EMBL" id="MEP1057409.1"/>
    </source>
</evidence>
<keyword evidence="7" id="KW-1185">Reference proteome</keyword>
<dbReference type="InterPro" id="IPR011459">
    <property type="entry name" value="DUF1565"/>
</dbReference>
<keyword evidence="3" id="KW-0833">Ubl conjugation pathway</keyword>
<evidence type="ECO:0000313" key="7">
    <source>
        <dbReference type="Proteomes" id="UP001476950"/>
    </source>
</evidence>
<feature type="region of interest" description="Disordered" evidence="4">
    <location>
        <begin position="372"/>
        <end position="480"/>
    </location>
</feature>
<feature type="compositionally biased region" description="Low complexity" evidence="4">
    <location>
        <begin position="455"/>
        <end position="466"/>
    </location>
</feature>
<dbReference type="PANTHER" id="PTHR22990:SF15">
    <property type="entry name" value="F-BOX ONLY PROTEIN 10"/>
    <property type="match status" value="1"/>
</dbReference>
<dbReference type="NCBIfam" id="TIGR03804">
    <property type="entry name" value="para_beta_helix"/>
    <property type="match status" value="1"/>
</dbReference>
<dbReference type="Proteomes" id="UP001476950">
    <property type="component" value="Unassembled WGS sequence"/>
</dbReference>
<dbReference type="InterPro" id="IPR051550">
    <property type="entry name" value="SCF-Subunits/Alg-Epimerases"/>
</dbReference>
<evidence type="ECO:0000259" key="5">
    <source>
        <dbReference type="Pfam" id="PF07602"/>
    </source>
</evidence>
<feature type="compositionally biased region" description="Polar residues" evidence="4">
    <location>
        <begin position="517"/>
        <end position="526"/>
    </location>
</feature>
<feature type="region of interest" description="Disordered" evidence="4">
    <location>
        <begin position="586"/>
        <end position="621"/>
    </location>
</feature>
<feature type="compositionally biased region" description="Low complexity" evidence="4">
    <location>
        <begin position="377"/>
        <end position="393"/>
    </location>
</feature>